<dbReference type="GO" id="GO:0005634">
    <property type="term" value="C:nucleus"/>
    <property type="evidence" value="ECO:0007669"/>
    <property type="project" value="UniProtKB-SubCell"/>
</dbReference>
<sequence>MVLLSQTLGLSQGSLEERFSHLLQPIRDLARNWDVDIAHFLEEYLEDLEKIEITFNDGATTMNFSEAALLIQGSAGVYAKKVEYLYSLVYQVLDLITQKKKARSSENEGGEEDGETNDNEDDQFLPLDDIPDGDGSYFVEKDTSTTKSVRVIPEMPTRLIPLEESEKGDNILYNKKGEVMGNHCDFNIDTGFISTDGSILLELGDAVFLRPSTALTNAQVLEPCITEEPEGIEDLVPDTGIDNDDFDEVHGGDLCAENNGSPFQSKRFQDDSNTGEAIPTDSAAPPPQNVRRSQRKVTFARPVAKSKPPFKIPAGLEDMSTRKRRLKKEIKKELLPLHEVVAKVFSHRPKFPKNPLKVPEFPELEDAFWEEYKLREAIKKEEIKMLKKEEKDELNKEEQLEEEEDCQETPLDDGNDLGDDDDVDDIPQLQLDPDLFAQPGSMRRTTGSVDTGFQTGSCEDLTLSYEDLVQKYVESHETFDIHTYGTFVIEHCVRGEPIAFKDIVCGKKEFEICRYTLATLQLANVYNVELSLRPTESGNLMDCLYVTLLSTKRHFEDLEEYRAPSITNV</sequence>
<accession>A0AAV4A0A0</accession>
<proteinExistence type="inferred from homology"/>
<feature type="region of interest" description="Disordered" evidence="4">
    <location>
        <begin position="389"/>
        <end position="424"/>
    </location>
</feature>
<dbReference type="PANTHER" id="PTHR14324:SF3">
    <property type="entry name" value="CONDENSIN-2 COMPLEX SUBUNIT H2"/>
    <property type="match status" value="1"/>
</dbReference>
<evidence type="ECO:0000256" key="1">
    <source>
        <dbReference type="ARBA" id="ARBA00004123"/>
    </source>
</evidence>
<reference evidence="7 8" key="1">
    <citation type="journal article" date="2021" name="Elife">
        <title>Chloroplast acquisition without the gene transfer in kleptoplastic sea slugs, Plakobranchus ocellatus.</title>
        <authorList>
            <person name="Maeda T."/>
            <person name="Takahashi S."/>
            <person name="Yoshida T."/>
            <person name="Shimamura S."/>
            <person name="Takaki Y."/>
            <person name="Nagai Y."/>
            <person name="Toyoda A."/>
            <person name="Suzuki Y."/>
            <person name="Arimoto A."/>
            <person name="Ishii H."/>
            <person name="Satoh N."/>
            <person name="Nishiyama T."/>
            <person name="Hasebe M."/>
            <person name="Maruyama T."/>
            <person name="Minagawa J."/>
            <person name="Obokata J."/>
            <person name="Shigenobu S."/>
        </authorList>
    </citation>
    <scope>NUCLEOTIDE SEQUENCE [LARGE SCALE GENOMIC DNA]</scope>
</reference>
<dbReference type="InterPro" id="IPR031739">
    <property type="entry name" value="Ncaph2"/>
</dbReference>
<feature type="domain" description="Condensin-2 complex subunit H2 C-terminal" evidence="6">
    <location>
        <begin position="473"/>
        <end position="558"/>
    </location>
</feature>
<protein>
    <submittedName>
        <fullName evidence="7">Condensin-2 complex subunit h2</fullName>
    </submittedName>
</protein>
<feature type="region of interest" description="Disordered" evidence="4">
    <location>
        <begin position="255"/>
        <end position="315"/>
    </location>
</feature>
<dbReference type="EMBL" id="BLXT01003184">
    <property type="protein sequence ID" value="GFO01009.1"/>
    <property type="molecule type" value="Genomic_DNA"/>
</dbReference>
<dbReference type="Pfam" id="PF16858">
    <property type="entry name" value="CNDH2_C"/>
    <property type="match status" value="1"/>
</dbReference>
<name>A0AAV4A0A0_9GAST</name>
<gene>
    <name evidence="7" type="ORF">PoB_002751400</name>
</gene>
<evidence type="ECO:0000256" key="3">
    <source>
        <dbReference type="ARBA" id="ARBA00023242"/>
    </source>
</evidence>
<dbReference type="PANTHER" id="PTHR14324">
    <property type="entry name" value="CONDENSIN-2 COMPLEX SUBUNIT H2"/>
    <property type="match status" value="1"/>
</dbReference>
<dbReference type="InterPro" id="IPR009378">
    <property type="entry name" value="H2_N"/>
</dbReference>
<organism evidence="7 8">
    <name type="scientific">Plakobranchus ocellatus</name>
    <dbReference type="NCBI Taxonomy" id="259542"/>
    <lineage>
        <taxon>Eukaryota</taxon>
        <taxon>Metazoa</taxon>
        <taxon>Spiralia</taxon>
        <taxon>Lophotrochozoa</taxon>
        <taxon>Mollusca</taxon>
        <taxon>Gastropoda</taxon>
        <taxon>Heterobranchia</taxon>
        <taxon>Euthyneura</taxon>
        <taxon>Panpulmonata</taxon>
        <taxon>Sacoglossa</taxon>
        <taxon>Placobranchoidea</taxon>
        <taxon>Plakobranchidae</taxon>
        <taxon>Plakobranchus</taxon>
    </lineage>
</organism>
<feature type="region of interest" description="Disordered" evidence="4">
    <location>
        <begin position="101"/>
        <end position="127"/>
    </location>
</feature>
<dbReference type="GO" id="GO:0051306">
    <property type="term" value="P:mitotic sister chromatid separation"/>
    <property type="evidence" value="ECO:0007669"/>
    <property type="project" value="TreeGrafter"/>
</dbReference>
<dbReference type="InterPro" id="IPR031737">
    <property type="entry name" value="CNDH2_C"/>
</dbReference>
<feature type="compositionally biased region" description="Acidic residues" evidence="4">
    <location>
        <begin position="399"/>
        <end position="424"/>
    </location>
</feature>
<feature type="domain" description="Condensin II complex subunit H2 N-terminal" evidence="5">
    <location>
        <begin position="17"/>
        <end position="131"/>
    </location>
</feature>
<dbReference type="GO" id="GO:0000796">
    <property type="term" value="C:condensin complex"/>
    <property type="evidence" value="ECO:0007669"/>
    <property type="project" value="TreeGrafter"/>
</dbReference>
<evidence type="ECO:0000313" key="8">
    <source>
        <dbReference type="Proteomes" id="UP000735302"/>
    </source>
</evidence>
<dbReference type="AlphaFoldDB" id="A0AAV4A0A0"/>
<feature type="compositionally biased region" description="Basic and acidic residues" evidence="4">
    <location>
        <begin position="389"/>
        <end position="398"/>
    </location>
</feature>
<evidence type="ECO:0000259" key="6">
    <source>
        <dbReference type="Pfam" id="PF16858"/>
    </source>
</evidence>
<evidence type="ECO:0000256" key="2">
    <source>
        <dbReference type="ARBA" id="ARBA00007844"/>
    </source>
</evidence>
<evidence type="ECO:0000256" key="4">
    <source>
        <dbReference type="SAM" id="MobiDB-lite"/>
    </source>
</evidence>
<feature type="compositionally biased region" description="Acidic residues" evidence="4">
    <location>
        <begin position="108"/>
        <end position="123"/>
    </location>
</feature>
<keyword evidence="3" id="KW-0539">Nucleus</keyword>
<dbReference type="GO" id="GO:0003682">
    <property type="term" value="F:chromatin binding"/>
    <property type="evidence" value="ECO:0007669"/>
    <property type="project" value="TreeGrafter"/>
</dbReference>
<evidence type="ECO:0000259" key="5">
    <source>
        <dbReference type="Pfam" id="PF06278"/>
    </source>
</evidence>
<dbReference type="Proteomes" id="UP000735302">
    <property type="component" value="Unassembled WGS sequence"/>
</dbReference>
<keyword evidence="8" id="KW-1185">Reference proteome</keyword>
<comment type="subcellular location">
    <subcellularLocation>
        <location evidence="1">Nucleus</location>
    </subcellularLocation>
</comment>
<evidence type="ECO:0000313" key="7">
    <source>
        <dbReference type="EMBL" id="GFO01009.1"/>
    </source>
</evidence>
<dbReference type="Pfam" id="PF06278">
    <property type="entry name" value="CNDH2_N"/>
    <property type="match status" value="1"/>
</dbReference>
<comment type="caution">
    <text evidence="7">The sequence shown here is derived from an EMBL/GenBank/DDBJ whole genome shotgun (WGS) entry which is preliminary data.</text>
</comment>
<feature type="compositionally biased region" description="Polar residues" evidence="4">
    <location>
        <begin position="258"/>
        <end position="275"/>
    </location>
</feature>
<dbReference type="GO" id="GO:0010032">
    <property type="term" value="P:meiotic chromosome condensation"/>
    <property type="evidence" value="ECO:0007669"/>
    <property type="project" value="TreeGrafter"/>
</dbReference>
<comment type="similarity">
    <text evidence="2">Belongs to the CND2 H2 (condensin-2 subunit 2) family.</text>
</comment>